<feature type="region of interest" description="Disordered" evidence="1">
    <location>
        <begin position="24"/>
        <end position="44"/>
    </location>
</feature>
<evidence type="ECO:0000313" key="3">
    <source>
        <dbReference type="Proteomes" id="UP000024635"/>
    </source>
</evidence>
<dbReference type="Proteomes" id="UP000024635">
    <property type="component" value="Unassembled WGS sequence"/>
</dbReference>
<dbReference type="AlphaFoldDB" id="A0A016S9H2"/>
<keyword evidence="3" id="KW-1185">Reference proteome</keyword>
<evidence type="ECO:0000256" key="1">
    <source>
        <dbReference type="SAM" id="MobiDB-lite"/>
    </source>
</evidence>
<accession>A0A016S9H2</accession>
<sequence>MGDNLAERVRPLALRVQGELNAAPSGIGGQAQQTRCERPGKWSVPSDDITTGQCWTMVKLDKTLKTLSDKGSPHGF</sequence>
<protein>
    <submittedName>
        <fullName evidence="2">Uncharacterized protein</fullName>
    </submittedName>
</protein>
<evidence type="ECO:0000313" key="2">
    <source>
        <dbReference type="EMBL" id="EYB87333.1"/>
    </source>
</evidence>
<comment type="caution">
    <text evidence="2">The sequence shown here is derived from an EMBL/GenBank/DDBJ whole genome shotgun (WGS) entry which is preliminary data.</text>
</comment>
<name>A0A016S9H2_9BILA</name>
<reference evidence="3" key="1">
    <citation type="journal article" date="2015" name="Nat. Genet.">
        <title>The genome and transcriptome of the zoonotic hookworm Ancylostoma ceylanicum identify infection-specific gene families.</title>
        <authorList>
            <person name="Schwarz E.M."/>
            <person name="Hu Y."/>
            <person name="Antoshechkin I."/>
            <person name="Miller M.M."/>
            <person name="Sternberg P.W."/>
            <person name="Aroian R.V."/>
        </authorList>
    </citation>
    <scope>NUCLEOTIDE SEQUENCE</scope>
    <source>
        <strain evidence="3">HY135</strain>
    </source>
</reference>
<dbReference type="EMBL" id="JARK01001601">
    <property type="protein sequence ID" value="EYB87333.1"/>
    <property type="molecule type" value="Genomic_DNA"/>
</dbReference>
<organism evidence="2 3">
    <name type="scientific">Ancylostoma ceylanicum</name>
    <dbReference type="NCBI Taxonomy" id="53326"/>
    <lineage>
        <taxon>Eukaryota</taxon>
        <taxon>Metazoa</taxon>
        <taxon>Ecdysozoa</taxon>
        <taxon>Nematoda</taxon>
        <taxon>Chromadorea</taxon>
        <taxon>Rhabditida</taxon>
        <taxon>Rhabditina</taxon>
        <taxon>Rhabditomorpha</taxon>
        <taxon>Strongyloidea</taxon>
        <taxon>Ancylostomatidae</taxon>
        <taxon>Ancylostomatinae</taxon>
        <taxon>Ancylostoma</taxon>
    </lineage>
</organism>
<gene>
    <name evidence="2" type="primary">Acey_s0265.g666</name>
    <name evidence="2" type="ORF">Y032_0265g666</name>
</gene>
<proteinExistence type="predicted"/>